<dbReference type="CDD" id="cd07713">
    <property type="entry name" value="DHPS-like_MBL-fold"/>
    <property type="match status" value="1"/>
</dbReference>
<feature type="domain" description="Metallo-beta-lactamase" evidence="1">
    <location>
        <begin position="20"/>
        <end position="233"/>
    </location>
</feature>
<dbReference type="InterPro" id="IPR036866">
    <property type="entry name" value="RibonucZ/Hydroxyglut_hydro"/>
</dbReference>
<evidence type="ECO:0000313" key="2">
    <source>
        <dbReference type="EMBL" id="WPX09255.1"/>
    </source>
</evidence>
<sequence>MKIKVLINNWTFKAGYIAEHGLSLFIEKENRKILFDCGQSNAILKNIEKAKISFDFDTVVLSHSHYDHTGGLKYIIDKISCPVFVHEGFFEKKYSLKSGEYRFIGHDFKEDALRFKTVQDEVFELFEDIYLLNVKSQAEGSEEFYISKDGKFEKDLFLEEQSLVIKEKDKFILIVGCSHNGIENIIKRAEEIFKSSIFAVIGGFHSKDFPEEKMDDLCRFFAQHKVYKIIPLHCSGIETLICMGNILPNKLKIVGAGDEFEL</sequence>
<dbReference type="SMART" id="SM00849">
    <property type="entry name" value="Lactamase_B"/>
    <property type="match status" value="1"/>
</dbReference>
<dbReference type="Proteomes" id="UP001322744">
    <property type="component" value="Chromosome"/>
</dbReference>
<dbReference type="Pfam" id="PF00753">
    <property type="entry name" value="Lactamase_B"/>
    <property type="match status" value="1"/>
</dbReference>
<reference evidence="2 3" key="1">
    <citation type="submission" date="2023-12" db="EMBL/GenBank/DDBJ databases">
        <authorList>
            <person name="Manesh M.J.H."/>
            <person name="Bing R.G."/>
            <person name="Willard D.J."/>
            <person name="Kelly R.M."/>
        </authorList>
    </citation>
    <scope>NUCLEOTIDE SEQUENCE [LARGE SCALE GENOMIC DNA]</scope>
    <source>
        <strain evidence="2 3">DSM 8977</strain>
    </source>
</reference>
<dbReference type="EMBL" id="CP139957">
    <property type="protein sequence ID" value="WPX09255.1"/>
    <property type="molecule type" value="Genomic_DNA"/>
</dbReference>
<dbReference type="RefSeq" id="WP_045173911.1">
    <property type="nucleotide sequence ID" value="NZ_CP139957.1"/>
</dbReference>
<evidence type="ECO:0000313" key="3">
    <source>
        <dbReference type="Proteomes" id="UP001322744"/>
    </source>
</evidence>
<dbReference type="Gene3D" id="3.60.15.10">
    <property type="entry name" value="Ribonuclease Z/Hydroxyacylglutathione hydrolase-like"/>
    <property type="match status" value="1"/>
</dbReference>
<dbReference type="PANTHER" id="PTHR13754:SF13">
    <property type="entry name" value="METALLO-BETA-LACTAMASE SUPERFAMILY PROTEIN (AFU_ORTHOLOGUE AFUA_3G07630)"/>
    <property type="match status" value="1"/>
</dbReference>
<protein>
    <submittedName>
        <fullName evidence="2">MBL fold metallo-hydrolase</fullName>
    </submittedName>
</protein>
<dbReference type="InterPro" id="IPR052926">
    <property type="entry name" value="Metallo-beta-lactamase_dom"/>
</dbReference>
<name>A0ABZ0U4N9_9FIRM</name>
<dbReference type="SUPFAM" id="SSF56281">
    <property type="entry name" value="Metallo-hydrolase/oxidoreductase"/>
    <property type="match status" value="1"/>
</dbReference>
<proteinExistence type="predicted"/>
<dbReference type="PANTHER" id="PTHR13754">
    <property type="entry name" value="METALLO-BETA-LACTAMASE SUPERFAMILY PROTEIN"/>
    <property type="match status" value="1"/>
</dbReference>
<keyword evidence="3" id="KW-1185">Reference proteome</keyword>
<organism evidence="2 3">
    <name type="scientific">Anaerocellum danielii</name>
    <dbReference type="NCBI Taxonomy" id="1387557"/>
    <lineage>
        <taxon>Bacteria</taxon>
        <taxon>Bacillati</taxon>
        <taxon>Bacillota</taxon>
        <taxon>Bacillota incertae sedis</taxon>
        <taxon>Caldicellulosiruptorales</taxon>
        <taxon>Caldicellulosiruptoraceae</taxon>
        <taxon>Anaerocellum</taxon>
    </lineage>
</organism>
<evidence type="ECO:0000259" key="1">
    <source>
        <dbReference type="SMART" id="SM00849"/>
    </source>
</evidence>
<dbReference type="InterPro" id="IPR001279">
    <property type="entry name" value="Metallo-B-lactamas"/>
</dbReference>
<accession>A0ABZ0U4N9</accession>
<dbReference type="InterPro" id="IPR041712">
    <property type="entry name" value="DHPS-like_MBL-fold"/>
</dbReference>
<gene>
    <name evidence="2" type="ORF">SOJ16_000449</name>
</gene>